<comment type="caution">
    <text evidence="1">The sequence shown here is derived from an EMBL/GenBank/DDBJ whole genome shotgun (WGS) entry which is preliminary data.</text>
</comment>
<sequence>MPRFLHPKSSTPHRVAAIALYRALLSRCSCTPLPDECRNALQNALRNKFRRNRKIQSPYQLGLAFRAGYETLDHLDGARTGDEGSIAFITSFISTLPPGMTRPPPPRRPQPPPHPSKNLLACLAPERAVLHVRPYAHVPGPRKVPILASANGIPFLRLGKPQPLSLSRILRQKLDKKIERFDKKMILMNYWRPIAEYEDRWDDIISTHFGVLQGEGNRRREEGEVTWAYEVEQAMRENASAHERDLNRDKAIAWKMQRIVDKETALALEEGEKIVRGRRGRKEKS</sequence>
<protein>
    <submittedName>
        <fullName evidence="1">Uncharacterized protein</fullName>
    </submittedName>
</protein>
<organism evidence="1 2">
    <name type="scientific">Lindgomyces ingoldianus</name>
    <dbReference type="NCBI Taxonomy" id="673940"/>
    <lineage>
        <taxon>Eukaryota</taxon>
        <taxon>Fungi</taxon>
        <taxon>Dikarya</taxon>
        <taxon>Ascomycota</taxon>
        <taxon>Pezizomycotina</taxon>
        <taxon>Dothideomycetes</taxon>
        <taxon>Pleosporomycetidae</taxon>
        <taxon>Pleosporales</taxon>
        <taxon>Lindgomycetaceae</taxon>
        <taxon>Lindgomyces</taxon>
    </lineage>
</organism>
<dbReference type="EMBL" id="MU003553">
    <property type="protein sequence ID" value="KAF2463146.1"/>
    <property type="molecule type" value="Genomic_DNA"/>
</dbReference>
<dbReference type="Proteomes" id="UP000799755">
    <property type="component" value="Unassembled WGS sequence"/>
</dbReference>
<reference evidence="1" key="1">
    <citation type="journal article" date="2020" name="Stud. Mycol.">
        <title>101 Dothideomycetes genomes: a test case for predicting lifestyles and emergence of pathogens.</title>
        <authorList>
            <person name="Haridas S."/>
            <person name="Albert R."/>
            <person name="Binder M."/>
            <person name="Bloem J."/>
            <person name="Labutti K."/>
            <person name="Salamov A."/>
            <person name="Andreopoulos B."/>
            <person name="Baker S."/>
            <person name="Barry K."/>
            <person name="Bills G."/>
            <person name="Bluhm B."/>
            <person name="Cannon C."/>
            <person name="Castanera R."/>
            <person name="Culley D."/>
            <person name="Daum C."/>
            <person name="Ezra D."/>
            <person name="Gonzalez J."/>
            <person name="Henrissat B."/>
            <person name="Kuo A."/>
            <person name="Liang C."/>
            <person name="Lipzen A."/>
            <person name="Lutzoni F."/>
            <person name="Magnuson J."/>
            <person name="Mondo S."/>
            <person name="Nolan M."/>
            <person name="Ohm R."/>
            <person name="Pangilinan J."/>
            <person name="Park H.-J."/>
            <person name="Ramirez L."/>
            <person name="Alfaro M."/>
            <person name="Sun H."/>
            <person name="Tritt A."/>
            <person name="Yoshinaga Y."/>
            <person name="Zwiers L.-H."/>
            <person name="Turgeon B."/>
            <person name="Goodwin S."/>
            <person name="Spatafora J."/>
            <person name="Crous P."/>
            <person name="Grigoriev I."/>
        </authorList>
    </citation>
    <scope>NUCLEOTIDE SEQUENCE</scope>
    <source>
        <strain evidence="1">ATCC 200398</strain>
    </source>
</reference>
<evidence type="ECO:0000313" key="1">
    <source>
        <dbReference type="EMBL" id="KAF2463146.1"/>
    </source>
</evidence>
<proteinExistence type="predicted"/>
<accession>A0ACB6QAH2</accession>
<keyword evidence="2" id="KW-1185">Reference proteome</keyword>
<evidence type="ECO:0000313" key="2">
    <source>
        <dbReference type="Proteomes" id="UP000799755"/>
    </source>
</evidence>
<name>A0ACB6QAH2_9PLEO</name>
<gene>
    <name evidence="1" type="ORF">BDR25DRAFT_246316</name>
</gene>